<dbReference type="Gene3D" id="1.20.1260.30">
    <property type="match status" value="1"/>
</dbReference>
<dbReference type="PANTHER" id="PTHR42933:SF3">
    <property type="entry name" value="TYPE I RESTRICTION ENZYME MJAVIII METHYLASE SUBUNIT"/>
    <property type="match status" value="1"/>
</dbReference>
<gene>
    <name evidence="10" type="ORF">ACFYTH_34545</name>
</gene>
<evidence type="ECO:0000256" key="6">
    <source>
        <dbReference type="ARBA" id="ARBA00022747"/>
    </source>
</evidence>
<dbReference type="RefSeq" id="WP_387256102.1">
    <property type="nucleotide sequence ID" value="NZ_JBIALX010000029.1"/>
</dbReference>
<dbReference type="InterPro" id="IPR029063">
    <property type="entry name" value="SAM-dependent_MTases_sf"/>
</dbReference>
<keyword evidence="3 10" id="KW-0489">Methyltransferase</keyword>
<protein>
    <recommendedName>
        <fullName evidence="2">site-specific DNA-methyltransferase (adenine-specific)</fullName>
        <ecNumber evidence="2">2.1.1.72</ecNumber>
    </recommendedName>
</protein>
<evidence type="ECO:0000313" key="11">
    <source>
        <dbReference type="Proteomes" id="UP001601521"/>
    </source>
</evidence>
<comment type="caution">
    <text evidence="10">The sequence shown here is derived from an EMBL/GenBank/DDBJ whole genome shotgun (WGS) entry which is preliminary data.</text>
</comment>
<dbReference type="InterPro" id="IPR003356">
    <property type="entry name" value="DNA_methylase_A-5"/>
</dbReference>
<sequence>MARLTLPQLERHLYAAADILRGNMDASEFKEYIFGMLFLKRSSDQFDAIRQQVISDQLSGGKTPEAAEKIAEMSHHYTRDGGFYVPEEARWATIRDASRGKNVADRLNTALGALQEHNTALDGVLEHIDFTRKVGQTTLSAIKLQRLVDHFGRYRLRNEDFEFPDLLGHAYEFLIGEFADSAGKKGGEFYTPRSVVRMMARLVAPGPKMRIYDPCSGSGGMLILAKEFVEEHGGDPRTLALYGQEANGGVWSMAKMNMILHGIADADVANADTLADPQHEDESGELLQYDRILTNPPFSLPYERAGMKHTERFTYGWTPEGGKKADLMFIQHMLAVLKRDGIAATVMPHGVLFRGNEEGKIRGKLVKDGRLEAVIGLPPNLFYGTGIPACILILRGSDGPPADRAGSVLFINADREYSAGRAQNYLAPEHIEKIVTAFVEGKDIAGFARRVPLTELQDNDFNLNIRRYIDNTPPPETQDVRAHLHGGIPKAEVAGKAYLFDAFGIDPHALFVEKNGDYWDFPPDEPDAAIARLSELTKPRAAQLTEVFNTWWDAHKKLLIELPDTRRLMTTRAELLDSFITTLLPVGVLDRFELAGAVAAWWGEVQYDMKTLAAHDFAGVVEGWVTSIEAAFQIDDDGDAKARARQAAERRRAREHRLVPVLLADYLAELDEAEAIHTELDTRLKAATAPKSDDAEDTDEGCESLTPGELRKLRAELKEAAKKWRDLEAAFLRRLHEEAGRLTNDQRRDITLGILREDLGCRLEEFINVGRTALLTAYKRWTDKYGITLTDLEVQRDKAAAQLEMYLKELGYV</sequence>
<keyword evidence="5" id="KW-0949">S-adenosyl-L-methionine</keyword>
<comment type="catalytic activity">
    <reaction evidence="7">
        <text>a 2'-deoxyadenosine in DNA + S-adenosyl-L-methionine = an N(6)-methyl-2'-deoxyadenosine in DNA + S-adenosyl-L-homocysteine + H(+)</text>
        <dbReference type="Rhea" id="RHEA:15197"/>
        <dbReference type="Rhea" id="RHEA-COMP:12418"/>
        <dbReference type="Rhea" id="RHEA-COMP:12419"/>
        <dbReference type="ChEBI" id="CHEBI:15378"/>
        <dbReference type="ChEBI" id="CHEBI:57856"/>
        <dbReference type="ChEBI" id="CHEBI:59789"/>
        <dbReference type="ChEBI" id="CHEBI:90615"/>
        <dbReference type="ChEBI" id="CHEBI:90616"/>
        <dbReference type="EC" id="2.1.1.72"/>
    </reaction>
</comment>
<proteinExistence type="inferred from homology"/>
<dbReference type="GO" id="GO:0032259">
    <property type="term" value="P:methylation"/>
    <property type="evidence" value="ECO:0007669"/>
    <property type="project" value="UniProtKB-KW"/>
</dbReference>
<organism evidence="10 11">
    <name type="scientific">Nocardia africana</name>
    <dbReference type="NCBI Taxonomy" id="134964"/>
    <lineage>
        <taxon>Bacteria</taxon>
        <taxon>Bacillati</taxon>
        <taxon>Actinomycetota</taxon>
        <taxon>Actinomycetes</taxon>
        <taxon>Mycobacteriales</taxon>
        <taxon>Nocardiaceae</taxon>
        <taxon>Nocardia</taxon>
    </lineage>
</organism>
<dbReference type="Pfam" id="PF12161">
    <property type="entry name" value="HsdM_N"/>
    <property type="match status" value="1"/>
</dbReference>
<comment type="similarity">
    <text evidence="1">Belongs to the N(4)/N(6)-methyltransferase family.</text>
</comment>
<dbReference type="InterPro" id="IPR051537">
    <property type="entry name" value="DNA_Adenine_Mtase"/>
</dbReference>
<evidence type="ECO:0000256" key="3">
    <source>
        <dbReference type="ARBA" id="ARBA00022603"/>
    </source>
</evidence>
<evidence type="ECO:0000256" key="5">
    <source>
        <dbReference type="ARBA" id="ARBA00022691"/>
    </source>
</evidence>
<name>A0ABW6NTT9_9NOCA</name>
<dbReference type="EC" id="2.1.1.72" evidence="2"/>
<dbReference type="InterPro" id="IPR038333">
    <property type="entry name" value="T1MK-like_N_sf"/>
</dbReference>
<evidence type="ECO:0000256" key="7">
    <source>
        <dbReference type="ARBA" id="ARBA00047942"/>
    </source>
</evidence>
<keyword evidence="4" id="KW-0808">Transferase</keyword>
<reference evidence="10 11" key="1">
    <citation type="submission" date="2024-10" db="EMBL/GenBank/DDBJ databases">
        <title>The Natural Products Discovery Center: Release of the First 8490 Sequenced Strains for Exploring Actinobacteria Biosynthetic Diversity.</title>
        <authorList>
            <person name="Kalkreuter E."/>
            <person name="Kautsar S.A."/>
            <person name="Yang D."/>
            <person name="Bader C.D."/>
            <person name="Teijaro C.N."/>
            <person name="Fluegel L."/>
            <person name="Davis C.M."/>
            <person name="Simpson J.R."/>
            <person name="Lauterbach L."/>
            <person name="Steele A.D."/>
            <person name="Gui C."/>
            <person name="Meng S."/>
            <person name="Li G."/>
            <person name="Viehrig K."/>
            <person name="Ye F."/>
            <person name="Su P."/>
            <person name="Kiefer A.F."/>
            <person name="Nichols A."/>
            <person name="Cepeda A.J."/>
            <person name="Yan W."/>
            <person name="Fan B."/>
            <person name="Jiang Y."/>
            <person name="Adhikari A."/>
            <person name="Zheng C.-J."/>
            <person name="Schuster L."/>
            <person name="Cowan T.M."/>
            <person name="Smanski M.J."/>
            <person name="Chevrette M.G."/>
            <person name="De Carvalho L.P.S."/>
            <person name="Shen B."/>
        </authorList>
    </citation>
    <scope>NUCLEOTIDE SEQUENCE [LARGE SCALE GENOMIC DNA]</scope>
    <source>
        <strain evidence="10 11">NPDC004550</strain>
    </source>
</reference>
<dbReference type="PANTHER" id="PTHR42933">
    <property type="entry name" value="SLR6095 PROTEIN"/>
    <property type="match status" value="1"/>
</dbReference>
<feature type="domain" description="DNA methylase adenine-specific" evidence="8">
    <location>
        <begin position="165"/>
        <end position="471"/>
    </location>
</feature>
<dbReference type="Proteomes" id="UP001601521">
    <property type="component" value="Unassembled WGS sequence"/>
</dbReference>
<dbReference type="PRINTS" id="PR00507">
    <property type="entry name" value="N12N6MTFRASE"/>
</dbReference>
<evidence type="ECO:0000259" key="9">
    <source>
        <dbReference type="Pfam" id="PF12161"/>
    </source>
</evidence>
<evidence type="ECO:0000256" key="2">
    <source>
        <dbReference type="ARBA" id="ARBA00011900"/>
    </source>
</evidence>
<accession>A0ABW6NTT9</accession>
<evidence type="ECO:0000313" key="10">
    <source>
        <dbReference type="EMBL" id="MFF0458498.1"/>
    </source>
</evidence>
<keyword evidence="6" id="KW-0680">Restriction system</keyword>
<dbReference type="SUPFAM" id="SSF53335">
    <property type="entry name" value="S-adenosyl-L-methionine-dependent methyltransferases"/>
    <property type="match status" value="1"/>
</dbReference>
<keyword evidence="11" id="KW-1185">Reference proteome</keyword>
<dbReference type="InterPro" id="IPR022749">
    <property type="entry name" value="D12N6_MeTrfase_N"/>
</dbReference>
<dbReference type="Pfam" id="PF02384">
    <property type="entry name" value="N6_Mtase"/>
    <property type="match status" value="1"/>
</dbReference>
<dbReference type="EMBL" id="JBIALX010000029">
    <property type="protein sequence ID" value="MFF0458498.1"/>
    <property type="molecule type" value="Genomic_DNA"/>
</dbReference>
<evidence type="ECO:0000256" key="4">
    <source>
        <dbReference type="ARBA" id="ARBA00022679"/>
    </source>
</evidence>
<dbReference type="GO" id="GO:0008168">
    <property type="term" value="F:methyltransferase activity"/>
    <property type="evidence" value="ECO:0007669"/>
    <property type="project" value="UniProtKB-KW"/>
</dbReference>
<evidence type="ECO:0000256" key="1">
    <source>
        <dbReference type="ARBA" id="ARBA00006594"/>
    </source>
</evidence>
<evidence type="ECO:0000259" key="8">
    <source>
        <dbReference type="Pfam" id="PF02384"/>
    </source>
</evidence>
<dbReference type="Gene3D" id="3.40.50.150">
    <property type="entry name" value="Vaccinia Virus protein VP39"/>
    <property type="match status" value="1"/>
</dbReference>
<feature type="domain" description="N6 adenine-specific DNA methyltransferase N-terminal" evidence="9">
    <location>
        <begin position="9"/>
        <end position="151"/>
    </location>
</feature>